<evidence type="ECO:0000313" key="7">
    <source>
        <dbReference type="Proteomes" id="UP000028922"/>
    </source>
</evidence>
<dbReference type="STRING" id="1527444.ucyna2_00381"/>
<comment type="similarity">
    <text evidence="1">Belongs to the membrane fusion protein (MFP) (TC 8.A.1) family.</text>
</comment>
<feature type="domain" description="CusB-like beta-barrel" evidence="4">
    <location>
        <begin position="334"/>
        <end position="410"/>
    </location>
</feature>
<dbReference type="InterPro" id="IPR058792">
    <property type="entry name" value="Beta-barrel_RND_2"/>
</dbReference>
<dbReference type="Gene3D" id="1.10.287.470">
    <property type="entry name" value="Helix hairpin bin"/>
    <property type="match status" value="2"/>
</dbReference>
<organism evidence="6 7">
    <name type="scientific">Candidatus Atelocyanobacterium thalassa isolate SIO64986</name>
    <dbReference type="NCBI Taxonomy" id="1527444"/>
    <lineage>
        <taxon>Bacteria</taxon>
        <taxon>Bacillati</taxon>
        <taxon>Cyanobacteriota</taxon>
        <taxon>Cyanophyceae</taxon>
        <taxon>Oscillatoriophycideae</taxon>
        <taxon>Chroococcales</taxon>
        <taxon>Aphanothecaceae</taxon>
        <taxon>Candidatus Atelocyanobacterium</taxon>
        <taxon>Candidatus Atelocyanobacterium thalassae</taxon>
    </lineage>
</organism>
<evidence type="ECO:0000256" key="1">
    <source>
        <dbReference type="ARBA" id="ARBA00009477"/>
    </source>
</evidence>
<feature type="domain" description="CzcB-like barrel-sandwich hybrid" evidence="5">
    <location>
        <begin position="72"/>
        <end position="316"/>
    </location>
</feature>
<comment type="caution">
    <text evidence="6">The sequence shown here is derived from an EMBL/GenBank/DDBJ whole genome shotgun (WGS) entry which is preliminary data.</text>
</comment>
<dbReference type="SUPFAM" id="SSF111369">
    <property type="entry name" value="HlyD-like secretion proteins"/>
    <property type="match status" value="2"/>
</dbReference>
<dbReference type="eggNOG" id="COG0845">
    <property type="taxonomic scope" value="Bacteria"/>
</dbReference>
<proteinExistence type="inferred from homology"/>
<dbReference type="PANTHER" id="PTHR30469:SF33">
    <property type="entry name" value="SLR1207 PROTEIN"/>
    <property type="match status" value="1"/>
</dbReference>
<dbReference type="NCBIfam" id="TIGR01730">
    <property type="entry name" value="RND_mfp"/>
    <property type="match status" value="1"/>
</dbReference>
<reference evidence="6 7" key="1">
    <citation type="submission" date="2014-08" db="EMBL/GenBank/DDBJ databases">
        <title>Comparative genomics reveals surprising divergence of two closely related strains of uncultivated UCYN-A cyanobacteria.</title>
        <authorList>
            <person name="Bombar D."/>
            <person name="Heller P."/>
            <person name="Sanchez-Baracaldo P."/>
            <person name="Carter B.J."/>
            <person name="Zert J.P."/>
        </authorList>
    </citation>
    <scope>NUCLEOTIDE SEQUENCE [LARGE SCALE GENOMIC DNA]</scope>
</reference>
<dbReference type="EMBL" id="JPSP01000003">
    <property type="protein sequence ID" value="KFF41752.1"/>
    <property type="molecule type" value="Genomic_DNA"/>
</dbReference>
<dbReference type="InterPro" id="IPR006143">
    <property type="entry name" value="RND_pump_MFP"/>
</dbReference>
<dbReference type="Pfam" id="PF25954">
    <property type="entry name" value="Beta-barrel_RND_2"/>
    <property type="match status" value="1"/>
</dbReference>
<feature type="transmembrane region" description="Helical" evidence="3">
    <location>
        <begin position="12"/>
        <end position="32"/>
    </location>
</feature>
<feature type="coiled-coil region" evidence="2">
    <location>
        <begin position="136"/>
        <end position="163"/>
    </location>
</feature>
<dbReference type="Gene3D" id="2.40.50.100">
    <property type="match status" value="1"/>
</dbReference>
<accession>A0A086CHT8</accession>
<dbReference type="GO" id="GO:1990281">
    <property type="term" value="C:efflux pump complex"/>
    <property type="evidence" value="ECO:0007669"/>
    <property type="project" value="TreeGrafter"/>
</dbReference>
<keyword evidence="3" id="KW-0472">Membrane</keyword>
<dbReference type="PANTHER" id="PTHR30469">
    <property type="entry name" value="MULTIDRUG RESISTANCE PROTEIN MDTA"/>
    <property type="match status" value="1"/>
</dbReference>
<evidence type="ECO:0000313" key="6">
    <source>
        <dbReference type="EMBL" id="KFF41752.1"/>
    </source>
</evidence>
<dbReference type="Gene3D" id="2.40.420.20">
    <property type="match status" value="1"/>
</dbReference>
<protein>
    <submittedName>
        <fullName evidence="6">RND family efflux transporter, MFP subunit</fullName>
    </submittedName>
</protein>
<keyword evidence="2" id="KW-0175">Coiled coil</keyword>
<evidence type="ECO:0000259" key="4">
    <source>
        <dbReference type="Pfam" id="PF25954"/>
    </source>
</evidence>
<keyword evidence="3" id="KW-1133">Transmembrane helix</keyword>
<feature type="coiled-coil region" evidence="2">
    <location>
        <begin position="231"/>
        <end position="258"/>
    </location>
</feature>
<dbReference type="Proteomes" id="UP000028922">
    <property type="component" value="Unassembled WGS sequence"/>
</dbReference>
<evidence type="ECO:0000256" key="2">
    <source>
        <dbReference type="SAM" id="Coils"/>
    </source>
</evidence>
<gene>
    <name evidence="6" type="ORF">ucyna2_00381</name>
</gene>
<evidence type="ECO:0000259" key="5">
    <source>
        <dbReference type="Pfam" id="PF25973"/>
    </source>
</evidence>
<sequence length="479" mass="53228">METLVPSKLNRPLPLILIMITGGIIFIGGLTYKVAKTSILKNNLNNIVAVAKQESLITDIEVDGILEPIENVEISPKYPGRLVQLLTKQGEKVKQGQILALMERAEIRAQGKVAEAKYGESLAEMEAAKIRIPSEIQKAQTQHIRAEARLREVQTKLEQVSKKIPKKIEKVKAELVSSQSNLQLSTSRMKRGEELLQEGVISQDDFDKLLNNYHKAKAIFLKNGTSLKQITSSQNLEIDQLRQEALQAKAEVTEAHIVVKEYQKIAKNEFARLESLINGSKAKLEQVVIKFEDTAIRAPIDGLVMRQYASPGEYINPISASLNSIISLAKGLKVTAEIPEIDINRIEQGQLVTITTNVYPEQLFQGQVAKISSEKVLADKTKVFKVTIKLITGQNNLLPEMNLKVSFSEKRIPNTLTIPNNTIITKEGKAGVVLINKFDHPEFQPVILGKVFGNKTQILFGLNPGDKLLINSLKKVNNI</sequence>
<keyword evidence="3" id="KW-0812">Transmembrane</keyword>
<dbReference type="AlphaFoldDB" id="A0A086CHT8"/>
<dbReference type="InterPro" id="IPR058647">
    <property type="entry name" value="BSH_CzcB-like"/>
</dbReference>
<dbReference type="GO" id="GO:0015562">
    <property type="term" value="F:efflux transmembrane transporter activity"/>
    <property type="evidence" value="ECO:0007669"/>
    <property type="project" value="TreeGrafter"/>
</dbReference>
<dbReference type="Gene3D" id="2.40.30.170">
    <property type="match status" value="1"/>
</dbReference>
<dbReference type="Pfam" id="PF25973">
    <property type="entry name" value="BSH_CzcB"/>
    <property type="match status" value="1"/>
</dbReference>
<name>A0A086CHT8_9CHRO</name>
<evidence type="ECO:0000256" key="3">
    <source>
        <dbReference type="SAM" id="Phobius"/>
    </source>
</evidence>